<evidence type="ECO:0000259" key="6">
    <source>
        <dbReference type="PROSITE" id="PS50043"/>
    </source>
</evidence>
<keyword evidence="9" id="KW-1185">Reference proteome</keyword>
<dbReference type="EMBL" id="BOMQ01000008">
    <property type="protein sequence ID" value="GIE47177.1"/>
    <property type="molecule type" value="Genomic_DNA"/>
</dbReference>
<dbReference type="InterPro" id="IPR000792">
    <property type="entry name" value="Tscrpt_reg_LuxR_C"/>
</dbReference>
<dbReference type="InterPro" id="IPR016032">
    <property type="entry name" value="Sig_transdc_resp-reg_C-effctor"/>
</dbReference>
<evidence type="ECO:0000256" key="5">
    <source>
        <dbReference type="PROSITE-ProRule" id="PRU00169"/>
    </source>
</evidence>
<evidence type="ECO:0000259" key="7">
    <source>
        <dbReference type="PROSITE" id="PS50110"/>
    </source>
</evidence>
<dbReference type="SUPFAM" id="SSF46894">
    <property type="entry name" value="C-terminal effector domain of the bipartite response regulators"/>
    <property type="match status" value="1"/>
</dbReference>
<dbReference type="SMART" id="SM00421">
    <property type="entry name" value="HTH_LUXR"/>
    <property type="match status" value="1"/>
</dbReference>
<reference evidence="8" key="1">
    <citation type="submission" date="2021-01" db="EMBL/GenBank/DDBJ databases">
        <title>Whole genome shotgun sequence of Actinoplanes nipponensis NBRC 14063.</title>
        <authorList>
            <person name="Komaki H."/>
            <person name="Tamura T."/>
        </authorList>
    </citation>
    <scope>NUCLEOTIDE SEQUENCE</scope>
    <source>
        <strain evidence="8">NBRC 14063</strain>
    </source>
</reference>
<dbReference type="AlphaFoldDB" id="A0A919JCQ3"/>
<dbReference type="PROSITE" id="PS50110">
    <property type="entry name" value="RESPONSE_REGULATORY"/>
    <property type="match status" value="1"/>
</dbReference>
<keyword evidence="4" id="KW-0804">Transcription</keyword>
<accession>A0A919JCQ3</accession>
<sequence>MTEPIRVLVADDHPTVRAGVRALLELSDDRVKVIGEVATSDDAIRVAEEEQPDVVIMDLRMPGVGGVEATREVVGRSPHIAVLVLTMDESTDAVFAAIRAGARGYLVKESGSAELARAVQAVARGEFITSPAIAKRISAFFAGSDRSSRAPEAFPVLTAREREILDLIAQGRNNAFLAHHLRLSPKTVRNHISNIFAKLHVADRAEAIVRAREAGLGGATGTAGGRW</sequence>
<proteinExistence type="predicted"/>
<evidence type="ECO:0000313" key="8">
    <source>
        <dbReference type="EMBL" id="GIE47177.1"/>
    </source>
</evidence>
<dbReference type="InterPro" id="IPR001789">
    <property type="entry name" value="Sig_transdc_resp-reg_receiver"/>
</dbReference>
<protein>
    <submittedName>
        <fullName evidence="8">DNA-binding response regulator</fullName>
    </submittedName>
</protein>
<evidence type="ECO:0000313" key="9">
    <source>
        <dbReference type="Proteomes" id="UP000647172"/>
    </source>
</evidence>
<gene>
    <name evidence="8" type="ORF">Ani05nite_07110</name>
</gene>
<keyword evidence="2" id="KW-0805">Transcription regulation</keyword>
<feature type="domain" description="Response regulatory" evidence="7">
    <location>
        <begin position="6"/>
        <end position="123"/>
    </location>
</feature>
<dbReference type="CDD" id="cd17535">
    <property type="entry name" value="REC_NarL-like"/>
    <property type="match status" value="1"/>
</dbReference>
<dbReference type="PROSITE" id="PS50043">
    <property type="entry name" value="HTH_LUXR_2"/>
    <property type="match status" value="1"/>
</dbReference>
<dbReference type="Pfam" id="PF00196">
    <property type="entry name" value="GerE"/>
    <property type="match status" value="1"/>
</dbReference>
<dbReference type="SMART" id="SM00448">
    <property type="entry name" value="REC"/>
    <property type="match status" value="1"/>
</dbReference>
<dbReference type="PANTHER" id="PTHR43214:SF24">
    <property type="entry name" value="TRANSCRIPTIONAL REGULATORY PROTEIN NARL-RELATED"/>
    <property type="match status" value="1"/>
</dbReference>
<name>A0A919JCQ3_9ACTN</name>
<comment type="caution">
    <text evidence="8">The sequence shown here is derived from an EMBL/GenBank/DDBJ whole genome shotgun (WGS) entry which is preliminary data.</text>
</comment>
<dbReference type="InterPro" id="IPR058245">
    <property type="entry name" value="NreC/VraR/RcsB-like_REC"/>
</dbReference>
<dbReference type="CDD" id="cd06170">
    <property type="entry name" value="LuxR_C_like"/>
    <property type="match status" value="1"/>
</dbReference>
<dbReference type="Gene3D" id="3.40.50.2300">
    <property type="match status" value="1"/>
</dbReference>
<dbReference type="SUPFAM" id="SSF52172">
    <property type="entry name" value="CheY-like"/>
    <property type="match status" value="1"/>
</dbReference>
<dbReference type="InterPro" id="IPR011006">
    <property type="entry name" value="CheY-like_superfamily"/>
</dbReference>
<keyword evidence="3 8" id="KW-0238">DNA-binding</keyword>
<evidence type="ECO:0000256" key="1">
    <source>
        <dbReference type="ARBA" id="ARBA00022553"/>
    </source>
</evidence>
<keyword evidence="1 5" id="KW-0597">Phosphoprotein</keyword>
<dbReference type="PANTHER" id="PTHR43214">
    <property type="entry name" value="TWO-COMPONENT RESPONSE REGULATOR"/>
    <property type="match status" value="1"/>
</dbReference>
<dbReference type="RefSeq" id="WP_203764562.1">
    <property type="nucleotide sequence ID" value="NZ_BAAAYJ010000089.1"/>
</dbReference>
<dbReference type="GO" id="GO:0006355">
    <property type="term" value="P:regulation of DNA-templated transcription"/>
    <property type="evidence" value="ECO:0007669"/>
    <property type="project" value="InterPro"/>
</dbReference>
<dbReference type="Pfam" id="PF00072">
    <property type="entry name" value="Response_reg"/>
    <property type="match status" value="1"/>
</dbReference>
<dbReference type="Proteomes" id="UP000647172">
    <property type="component" value="Unassembled WGS sequence"/>
</dbReference>
<dbReference type="GO" id="GO:0000160">
    <property type="term" value="P:phosphorelay signal transduction system"/>
    <property type="evidence" value="ECO:0007669"/>
    <property type="project" value="InterPro"/>
</dbReference>
<evidence type="ECO:0000256" key="3">
    <source>
        <dbReference type="ARBA" id="ARBA00023125"/>
    </source>
</evidence>
<feature type="modified residue" description="4-aspartylphosphate" evidence="5">
    <location>
        <position position="58"/>
    </location>
</feature>
<feature type="domain" description="HTH luxR-type" evidence="6">
    <location>
        <begin position="150"/>
        <end position="215"/>
    </location>
</feature>
<evidence type="ECO:0000256" key="4">
    <source>
        <dbReference type="ARBA" id="ARBA00023163"/>
    </source>
</evidence>
<dbReference type="PRINTS" id="PR00038">
    <property type="entry name" value="HTHLUXR"/>
</dbReference>
<dbReference type="InterPro" id="IPR039420">
    <property type="entry name" value="WalR-like"/>
</dbReference>
<evidence type="ECO:0000256" key="2">
    <source>
        <dbReference type="ARBA" id="ARBA00023015"/>
    </source>
</evidence>
<dbReference type="GO" id="GO:0003677">
    <property type="term" value="F:DNA binding"/>
    <property type="evidence" value="ECO:0007669"/>
    <property type="project" value="UniProtKB-KW"/>
</dbReference>
<organism evidence="8 9">
    <name type="scientific">Actinoplanes nipponensis</name>
    <dbReference type="NCBI Taxonomy" id="135950"/>
    <lineage>
        <taxon>Bacteria</taxon>
        <taxon>Bacillati</taxon>
        <taxon>Actinomycetota</taxon>
        <taxon>Actinomycetes</taxon>
        <taxon>Micromonosporales</taxon>
        <taxon>Micromonosporaceae</taxon>
        <taxon>Actinoplanes</taxon>
    </lineage>
</organism>